<sequence length="229" mass="25472">MSDDVLETGAGASARPESRKKPGRRPGRPSGAHGEQAREQLLDIALELFARQGIGETTLGAIAREAGVTPAMVHYYFKTRDQLLDMLIDERFVPLRVELARVFNDPDSEPVDTLRAFVETLVATVDKYPWFAALWVREMISEGGLLRQRMAERFGDAHKDHAIERIAGWQREGKLNPSLEPSLVFASLFGLTVFPLATVRWRGEGSRSVSAEQLARHVVALLMRGIQPA</sequence>
<evidence type="ECO:0000256" key="1">
    <source>
        <dbReference type="ARBA" id="ARBA00023015"/>
    </source>
</evidence>
<reference evidence="8" key="1">
    <citation type="submission" date="2018-01" db="EMBL/GenBank/DDBJ databases">
        <authorList>
            <person name="Peeters C."/>
        </authorList>
    </citation>
    <scope>NUCLEOTIDE SEQUENCE [LARGE SCALE GENOMIC DNA]</scope>
</reference>
<dbReference type="GO" id="GO:0000976">
    <property type="term" value="F:transcription cis-regulatory region binding"/>
    <property type="evidence" value="ECO:0007669"/>
    <property type="project" value="TreeGrafter"/>
</dbReference>
<dbReference type="InterPro" id="IPR009057">
    <property type="entry name" value="Homeodomain-like_sf"/>
</dbReference>
<dbReference type="PANTHER" id="PTHR30055:SF234">
    <property type="entry name" value="HTH-TYPE TRANSCRIPTIONAL REGULATOR BETI"/>
    <property type="match status" value="1"/>
</dbReference>
<proteinExistence type="predicted"/>
<evidence type="ECO:0000256" key="3">
    <source>
        <dbReference type="ARBA" id="ARBA00023163"/>
    </source>
</evidence>
<dbReference type="Gene3D" id="1.10.357.10">
    <property type="entry name" value="Tetracycline Repressor, domain 2"/>
    <property type="match status" value="1"/>
</dbReference>
<dbReference type="InterPro" id="IPR050109">
    <property type="entry name" value="HTH-type_TetR-like_transc_reg"/>
</dbReference>
<dbReference type="GO" id="GO:0045892">
    <property type="term" value="P:negative regulation of DNA-templated transcription"/>
    <property type="evidence" value="ECO:0007669"/>
    <property type="project" value="InterPro"/>
</dbReference>
<dbReference type="InterPro" id="IPR001647">
    <property type="entry name" value="HTH_TetR"/>
</dbReference>
<evidence type="ECO:0000256" key="4">
    <source>
        <dbReference type="PROSITE-ProRule" id="PRU00335"/>
    </source>
</evidence>
<feature type="domain" description="HTH tetR-type" evidence="6">
    <location>
        <begin position="35"/>
        <end position="95"/>
    </location>
</feature>
<dbReference type="PANTHER" id="PTHR30055">
    <property type="entry name" value="HTH-TYPE TRANSCRIPTIONAL REGULATOR RUTR"/>
    <property type="match status" value="1"/>
</dbReference>
<dbReference type="Pfam" id="PF08362">
    <property type="entry name" value="TetR_C_3"/>
    <property type="match status" value="1"/>
</dbReference>
<dbReference type="SUPFAM" id="SSF46689">
    <property type="entry name" value="Homeodomain-like"/>
    <property type="match status" value="1"/>
</dbReference>
<evidence type="ECO:0000256" key="2">
    <source>
        <dbReference type="ARBA" id="ARBA00023125"/>
    </source>
</evidence>
<evidence type="ECO:0000313" key="7">
    <source>
        <dbReference type="EMBL" id="SPB12893.1"/>
    </source>
</evidence>
<dbReference type="EMBL" id="OGTP01000001">
    <property type="protein sequence ID" value="SPB12893.1"/>
    <property type="molecule type" value="Genomic_DNA"/>
</dbReference>
<organism evidence="7 8">
    <name type="scientific">Caballeronia novacaledonica</name>
    <dbReference type="NCBI Taxonomy" id="1544861"/>
    <lineage>
        <taxon>Bacteria</taxon>
        <taxon>Pseudomonadati</taxon>
        <taxon>Pseudomonadota</taxon>
        <taxon>Betaproteobacteria</taxon>
        <taxon>Burkholderiales</taxon>
        <taxon>Burkholderiaceae</taxon>
        <taxon>Caballeronia</taxon>
    </lineage>
</organism>
<dbReference type="SUPFAM" id="SSF48498">
    <property type="entry name" value="Tetracyclin repressor-like, C-terminal domain"/>
    <property type="match status" value="1"/>
</dbReference>
<dbReference type="GO" id="GO:0003700">
    <property type="term" value="F:DNA-binding transcription factor activity"/>
    <property type="evidence" value="ECO:0007669"/>
    <property type="project" value="TreeGrafter"/>
</dbReference>
<feature type="DNA-binding region" description="H-T-H motif" evidence="4">
    <location>
        <begin position="58"/>
        <end position="77"/>
    </location>
</feature>
<name>A0A2U3HYL0_9BURK</name>
<evidence type="ECO:0000256" key="5">
    <source>
        <dbReference type="SAM" id="MobiDB-lite"/>
    </source>
</evidence>
<keyword evidence="2 4" id="KW-0238">DNA-binding</keyword>
<keyword evidence="3" id="KW-0804">Transcription</keyword>
<gene>
    <name evidence="7" type="ORF">NOV72_00197</name>
</gene>
<evidence type="ECO:0000313" key="8">
    <source>
        <dbReference type="Proteomes" id="UP000238169"/>
    </source>
</evidence>
<dbReference type="InterPro" id="IPR013573">
    <property type="entry name" value="Tscrpt_reg_YcdC_C"/>
</dbReference>
<dbReference type="Proteomes" id="UP000238169">
    <property type="component" value="Unassembled WGS sequence"/>
</dbReference>
<dbReference type="OrthoDB" id="8961953at2"/>
<dbReference type="RefSeq" id="WP_106852707.1">
    <property type="nucleotide sequence ID" value="NZ_OGTP01000001.1"/>
</dbReference>
<dbReference type="PROSITE" id="PS50977">
    <property type="entry name" value="HTH_TETR_2"/>
    <property type="match status" value="1"/>
</dbReference>
<protein>
    <submittedName>
        <fullName evidence="7">TetR family transcriptional regulator</fullName>
    </submittedName>
</protein>
<keyword evidence="1" id="KW-0805">Transcription regulation</keyword>
<dbReference type="AlphaFoldDB" id="A0A2U3HYL0"/>
<dbReference type="PRINTS" id="PR00455">
    <property type="entry name" value="HTHTETR"/>
</dbReference>
<keyword evidence="8" id="KW-1185">Reference proteome</keyword>
<dbReference type="Pfam" id="PF00440">
    <property type="entry name" value="TetR_N"/>
    <property type="match status" value="1"/>
</dbReference>
<accession>A0A2U3HYL0</accession>
<evidence type="ECO:0000259" key="6">
    <source>
        <dbReference type="PROSITE" id="PS50977"/>
    </source>
</evidence>
<feature type="region of interest" description="Disordered" evidence="5">
    <location>
        <begin position="1"/>
        <end position="36"/>
    </location>
</feature>
<dbReference type="InterPro" id="IPR036271">
    <property type="entry name" value="Tet_transcr_reg_TetR-rel_C_sf"/>
</dbReference>